<comment type="subcellular location">
    <subcellularLocation>
        <location evidence="1">Membrane</location>
        <topology evidence="1">Multi-pass membrane protein</topology>
    </subcellularLocation>
</comment>
<feature type="transmembrane region" description="Helical" evidence="5">
    <location>
        <begin position="20"/>
        <end position="38"/>
    </location>
</feature>
<evidence type="ECO:0000259" key="6">
    <source>
        <dbReference type="Pfam" id="PF01699"/>
    </source>
</evidence>
<dbReference type="AlphaFoldDB" id="A0A656YW48"/>
<dbReference type="Gene3D" id="1.20.1420.30">
    <property type="entry name" value="NCX, central ion-binding region"/>
    <property type="match status" value="1"/>
</dbReference>
<dbReference type="EMBL" id="LHXT01000030">
    <property type="protein sequence ID" value="KXA98137.1"/>
    <property type="molecule type" value="Genomic_DNA"/>
</dbReference>
<protein>
    <recommendedName>
        <fullName evidence="6">Sodium/calcium exchanger membrane region domain-containing protein</fullName>
    </recommendedName>
</protein>
<sequence>MAVRGAGRIVSFFGFNETVFGMTFVGAVMSLEELLLVVEPVRRGRESIAVGNIIGSLIFFSKR</sequence>
<dbReference type="GO" id="GO:0016020">
    <property type="term" value="C:membrane"/>
    <property type="evidence" value="ECO:0007669"/>
    <property type="project" value="UniProtKB-SubCell"/>
</dbReference>
<dbReference type="InterPro" id="IPR004837">
    <property type="entry name" value="NaCa_Exmemb"/>
</dbReference>
<evidence type="ECO:0000256" key="4">
    <source>
        <dbReference type="ARBA" id="ARBA00023136"/>
    </source>
</evidence>
<evidence type="ECO:0000313" key="8">
    <source>
        <dbReference type="Proteomes" id="UP000070257"/>
    </source>
</evidence>
<evidence type="ECO:0000313" key="7">
    <source>
        <dbReference type="EMBL" id="KXA98137.1"/>
    </source>
</evidence>
<keyword evidence="3 5" id="KW-1133">Transmembrane helix</keyword>
<name>A0A656YW48_9EURY</name>
<dbReference type="GO" id="GO:0055085">
    <property type="term" value="P:transmembrane transport"/>
    <property type="evidence" value="ECO:0007669"/>
    <property type="project" value="InterPro"/>
</dbReference>
<dbReference type="InterPro" id="IPR044880">
    <property type="entry name" value="NCX_ion-bd_dom_sf"/>
</dbReference>
<accession>A0A656YW48</accession>
<keyword evidence="4 5" id="KW-0472">Membrane</keyword>
<evidence type="ECO:0000256" key="5">
    <source>
        <dbReference type="SAM" id="Phobius"/>
    </source>
</evidence>
<keyword evidence="2 5" id="KW-0812">Transmembrane</keyword>
<dbReference type="Proteomes" id="UP000070257">
    <property type="component" value="Unassembled WGS sequence"/>
</dbReference>
<feature type="domain" description="Sodium/calcium exchanger membrane region" evidence="6">
    <location>
        <begin position="3"/>
        <end position="59"/>
    </location>
</feature>
<comment type="caution">
    <text evidence="7">The sequence shown here is derived from an EMBL/GenBank/DDBJ whole genome shotgun (WGS) entry which is preliminary data.</text>
</comment>
<gene>
    <name evidence="7" type="ORF">AKJ39_02440</name>
</gene>
<keyword evidence="8" id="KW-1185">Reference proteome</keyword>
<evidence type="ECO:0000256" key="2">
    <source>
        <dbReference type="ARBA" id="ARBA00022692"/>
    </source>
</evidence>
<proteinExistence type="predicted"/>
<reference evidence="7 8" key="1">
    <citation type="journal article" date="2016" name="Sci. Rep.">
        <title>Metabolic traits of an uncultured archaeal lineage -MSBL1- from brine pools of the Red Sea.</title>
        <authorList>
            <person name="Mwirichia R."/>
            <person name="Alam I."/>
            <person name="Rashid M."/>
            <person name="Vinu M."/>
            <person name="Ba-Alawi W."/>
            <person name="Anthony Kamau A."/>
            <person name="Kamanda Ngugi D."/>
            <person name="Goker M."/>
            <person name="Klenk H.P."/>
            <person name="Bajic V."/>
            <person name="Stingl U."/>
        </authorList>
    </citation>
    <scope>NUCLEOTIDE SEQUENCE [LARGE SCALE GENOMIC DNA]</scope>
    <source>
        <strain evidence="7">SCGC-AAA259J03</strain>
    </source>
</reference>
<organism evidence="7 8">
    <name type="scientific">candidate division MSBL1 archaeon SCGC-AAA259J03</name>
    <dbReference type="NCBI Taxonomy" id="1698269"/>
    <lineage>
        <taxon>Archaea</taxon>
        <taxon>Methanobacteriati</taxon>
        <taxon>Methanobacteriota</taxon>
        <taxon>candidate division MSBL1</taxon>
    </lineage>
</organism>
<evidence type="ECO:0000256" key="1">
    <source>
        <dbReference type="ARBA" id="ARBA00004141"/>
    </source>
</evidence>
<evidence type="ECO:0000256" key="3">
    <source>
        <dbReference type="ARBA" id="ARBA00022989"/>
    </source>
</evidence>
<dbReference type="Pfam" id="PF01699">
    <property type="entry name" value="Na_Ca_ex"/>
    <property type="match status" value="1"/>
</dbReference>